<reference evidence="8" key="3">
    <citation type="submission" date="2025-08" db="UniProtKB">
        <authorList>
            <consortium name="Ensembl"/>
        </authorList>
    </citation>
    <scope>IDENTIFICATION</scope>
</reference>
<dbReference type="GO" id="GO:0002639">
    <property type="term" value="P:positive regulation of immunoglobulin production"/>
    <property type="evidence" value="ECO:0007669"/>
    <property type="project" value="Ensembl"/>
</dbReference>
<dbReference type="InParanoid" id="A0A3B1KJJ4"/>
<dbReference type="Pfam" id="PF00229">
    <property type="entry name" value="TNF"/>
    <property type="match status" value="1"/>
</dbReference>
<dbReference type="SMART" id="SM00207">
    <property type="entry name" value="TNF"/>
    <property type="match status" value="1"/>
</dbReference>
<name>A0A3B1KJJ4_ASTMX</name>
<dbReference type="InterPro" id="IPR008983">
    <property type="entry name" value="Tumour_necrosis_fac-like_dom"/>
</dbReference>
<dbReference type="PANTHER" id="PTHR11471:SF57">
    <property type="entry name" value="CD154"/>
    <property type="match status" value="1"/>
</dbReference>
<evidence type="ECO:0000256" key="6">
    <source>
        <dbReference type="SAM" id="Phobius"/>
    </source>
</evidence>
<accession>A0A3B1KJJ4</accession>
<evidence type="ECO:0000256" key="5">
    <source>
        <dbReference type="SAM" id="MobiDB-lite"/>
    </source>
</evidence>
<dbReference type="GO" id="GO:0006955">
    <property type="term" value="P:immune response"/>
    <property type="evidence" value="ECO:0007669"/>
    <property type="project" value="InterPro"/>
</dbReference>
<dbReference type="GO" id="GO:0009897">
    <property type="term" value="C:external side of plasma membrane"/>
    <property type="evidence" value="ECO:0007669"/>
    <property type="project" value="Ensembl"/>
</dbReference>
<dbReference type="PROSITE" id="PS50049">
    <property type="entry name" value="THD_2"/>
    <property type="match status" value="1"/>
</dbReference>
<dbReference type="InterPro" id="IPR006052">
    <property type="entry name" value="TNF_dom"/>
</dbReference>
<reference evidence="9" key="2">
    <citation type="journal article" date="2014" name="Nat. Commun.">
        <title>The cavefish genome reveals candidate genes for eye loss.</title>
        <authorList>
            <person name="McGaugh S.E."/>
            <person name="Gross J.B."/>
            <person name="Aken B."/>
            <person name="Blin M."/>
            <person name="Borowsky R."/>
            <person name="Chalopin D."/>
            <person name="Hinaux H."/>
            <person name="Jeffery W.R."/>
            <person name="Keene A."/>
            <person name="Ma L."/>
            <person name="Minx P."/>
            <person name="Murphy D."/>
            <person name="O'Quin K.E."/>
            <person name="Retaux S."/>
            <person name="Rohner N."/>
            <person name="Searle S.M."/>
            <person name="Stahl B.A."/>
            <person name="Tabin C."/>
            <person name="Volff J.N."/>
            <person name="Yoshizawa M."/>
            <person name="Warren W.C."/>
        </authorList>
    </citation>
    <scope>NUCLEOTIDE SEQUENCE [LARGE SCALE GENOMIC DNA]</scope>
    <source>
        <strain evidence="9">female</strain>
    </source>
</reference>
<dbReference type="GO" id="GO:0005125">
    <property type="term" value="F:cytokine activity"/>
    <property type="evidence" value="ECO:0007669"/>
    <property type="project" value="UniProtKB-KW"/>
</dbReference>
<dbReference type="GO" id="GO:0005164">
    <property type="term" value="F:tumor necrosis factor receptor binding"/>
    <property type="evidence" value="ECO:0007669"/>
    <property type="project" value="InterPro"/>
</dbReference>
<keyword evidence="6" id="KW-1133">Transmembrane helix</keyword>
<feature type="domain" description="THD" evidence="7">
    <location>
        <begin position="122"/>
        <end position="266"/>
    </location>
</feature>
<reference evidence="8" key="4">
    <citation type="submission" date="2025-09" db="UniProtKB">
        <authorList>
            <consortium name="Ensembl"/>
        </authorList>
    </citation>
    <scope>IDENTIFICATION</scope>
</reference>
<comment type="similarity">
    <text evidence="2">Belongs to the tumor necrosis factor family.</text>
</comment>
<evidence type="ECO:0000256" key="1">
    <source>
        <dbReference type="ARBA" id="ARBA00004370"/>
    </source>
</evidence>
<dbReference type="FunCoup" id="A0A3B1KJJ4">
    <property type="interactions" value="1025"/>
</dbReference>
<dbReference type="Ensembl" id="ENSAMXT00000054416.1">
    <property type="protein sequence ID" value="ENSAMXP00000054006.1"/>
    <property type="gene ID" value="ENSAMXG00000036925.1"/>
</dbReference>
<dbReference type="PANTHER" id="PTHR11471">
    <property type="entry name" value="TUMOR NECROSIS FACTOR FAMILY MEMBER"/>
    <property type="match status" value="1"/>
</dbReference>
<dbReference type="Gene3D" id="2.60.120.40">
    <property type="match status" value="1"/>
</dbReference>
<feature type="compositionally biased region" description="Pro residues" evidence="5">
    <location>
        <begin position="13"/>
        <end position="28"/>
    </location>
</feature>
<keyword evidence="3" id="KW-0202">Cytokine</keyword>
<dbReference type="GO" id="GO:0005615">
    <property type="term" value="C:extracellular space"/>
    <property type="evidence" value="ECO:0007669"/>
    <property type="project" value="UniProtKB-KW"/>
</dbReference>
<keyword evidence="6" id="KW-0812">Transmembrane</keyword>
<proteinExistence type="inferred from homology"/>
<evidence type="ECO:0000256" key="2">
    <source>
        <dbReference type="ARBA" id="ARBA00008670"/>
    </source>
</evidence>
<evidence type="ECO:0000313" key="9">
    <source>
        <dbReference type="Proteomes" id="UP000018467"/>
    </source>
</evidence>
<evidence type="ECO:0000256" key="3">
    <source>
        <dbReference type="ARBA" id="ARBA00022514"/>
    </source>
</evidence>
<protein>
    <submittedName>
        <fullName evidence="8">CD40 ligand</fullName>
    </submittedName>
</protein>
<dbReference type="GeneTree" id="ENSGT00510000051633"/>
<reference evidence="9" key="1">
    <citation type="submission" date="2013-03" db="EMBL/GenBank/DDBJ databases">
        <authorList>
            <person name="Jeffery W."/>
            <person name="Warren W."/>
            <person name="Wilson R.K."/>
        </authorList>
    </citation>
    <scope>NUCLEOTIDE SEQUENCE</scope>
    <source>
        <strain evidence="9">female</strain>
    </source>
</reference>
<feature type="region of interest" description="Disordered" evidence="5">
    <location>
        <begin position="9"/>
        <end position="34"/>
    </location>
</feature>
<evidence type="ECO:0000256" key="4">
    <source>
        <dbReference type="ARBA" id="ARBA00023136"/>
    </source>
</evidence>
<dbReference type="Bgee" id="ENSAMXG00000036925">
    <property type="expression patterns" value="Expressed in intestine and 6 other cell types or tissues"/>
</dbReference>
<organism evidence="8 9">
    <name type="scientific">Astyanax mexicanus</name>
    <name type="common">Blind cave fish</name>
    <name type="synonym">Astyanax fasciatus mexicanus</name>
    <dbReference type="NCBI Taxonomy" id="7994"/>
    <lineage>
        <taxon>Eukaryota</taxon>
        <taxon>Metazoa</taxon>
        <taxon>Chordata</taxon>
        <taxon>Craniata</taxon>
        <taxon>Vertebrata</taxon>
        <taxon>Euteleostomi</taxon>
        <taxon>Actinopterygii</taxon>
        <taxon>Neopterygii</taxon>
        <taxon>Teleostei</taxon>
        <taxon>Ostariophysi</taxon>
        <taxon>Characiformes</taxon>
        <taxon>Characoidei</taxon>
        <taxon>Acestrorhamphidae</taxon>
        <taxon>Acestrorhamphinae</taxon>
        <taxon>Astyanax</taxon>
    </lineage>
</organism>
<dbReference type="SUPFAM" id="SSF49842">
    <property type="entry name" value="TNF-like"/>
    <property type="match status" value="1"/>
</dbReference>
<dbReference type="STRING" id="7994.ENSAMXP00000054006"/>
<keyword evidence="9" id="KW-1185">Reference proteome</keyword>
<dbReference type="GO" id="GO:0005174">
    <property type="term" value="F:CD40 receptor binding"/>
    <property type="evidence" value="ECO:0007669"/>
    <property type="project" value="Ensembl"/>
</dbReference>
<evidence type="ECO:0000259" key="7">
    <source>
        <dbReference type="PROSITE" id="PS50049"/>
    </source>
</evidence>
<sequence length="268" mass="30217">MINTFHTSYNHGPVPPPGPPPGPPPVPPRQGYRGPVLPTNTSLVKFLSVMMLLLMILTFGGFFYMFHRLNVQVEFNMCMASRLDRLTPEQRENCLKLVGNSWGTGQDGKVAFLSGRGFYTLPAARLVLTKKTPGIKVKDQLNTLYWDQNHSMTKKINLNSDGSFTVEQPGYYYIYSQVSFSKGQTKVPLRQTLWTRKPDKDKKQEADWEQLLMSYCSLPQSSPVSNVCTASQAGVFELKKNQQLRVNVTSNDLVNEESTTLGLFKLQD</sequence>
<feature type="transmembrane region" description="Helical" evidence="6">
    <location>
        <begin position="46"/>
        <end position="66"/>
    </location>
</feature>
<dbReference type="Proteomes" id="UP000018467">
    <property type="component" value="Unassembled WGS sequence"/>
</dbReference>
<comment type="subcellular location">
    <subcellularLocation>
        <location evidence="1">Membrane</location>
    </subcellularLocation>
</comment>
<evidence type="ECO:0000313" key="8">
    <source>
        <dbReference type="Ensembl" id="ENSAMXP00000054006.1"/>
    </source>
</evidence>
<keyword evidence="4 6" id="KW-0472">Membrane</keyword>
<dbReference type="AlphaFoldDB" id="A0A3B1KJJ4"/>